<dbReference type="Proteomes" id="UP001632038">
    <property type="component" value="Unassembled WGS sequence"/>
</dbReference>
<keyword evidence="3" id="KW-0810">Translation regulation</keyword>
<dbReference type="InterPro" id="IPR014811">
    <property type="entry name" value="ArgoL1"/>
</dbReference>
<evidence type="ECO:0000256" key="5">
    <source>
        <dbReference type="ARBA" id="ARBA00023274"/>
    </source>
</evidence>
<gene>
    <name evidence="9" type="primary">AGO5_4</name>
    <name evidence="9" type="ORF">CASFOL_019033</name>
</gene>
<organism evidence="9 10">
    <name type="scientific">Castilleja foliolosa</name>
    <dbReference type="NCBI Taxonomy" id="1961234"/>
    <lineage>
        <taxon>Eukaryota</taxon>
        <taxon>Viridiplantae</taxon>
        <taxon>Streptophyta</taxon>
        <taxon>Embryophyta</taxon>
        <taxon>Tracheophyta</taxon>
        <taxon>Spermatophyta</taxon>
        <taxon>Magnoliopsida</taxon>
        <taxon>eudicotyledons</taxon>
        <taxon>Gunneridae</taxon>
        <taxon>Pentapetalae</taxon>
        <taxon>asterids</taxon>
        <taxon>lamiids</taxon>
        <taxon>Lamiales</taxon>
        <taxon>Orobanchaceae</taxon>
        <taxon>Pedicularideae</taxon>
        <taxon>Castillejinae</taxon>
        <taxon>Castilleja</taxon>
    </lineage>
</organism>
<comment type="similarity">
    <text evidence="1">Belongs to the argonaute family. Ago subfamily.</text>
</comment>
<reference evidence="10" key="1">
    <citation type="journal article" date="2024" name="IScience">
        <title>Strigolactones Initiate the Formation of Haustorium-like Structures in Castilleja.</title>
        <authorList>
            <person name="Buerger M."/>
            <person name="Peterson D."/>
            <person name="Chory J."/>
        </authorList>
    </citation>
    <scope>NUCLEOTIDE SEQUENCE [LARGE SCALE GENOMIC DNA]</scope>
</reference>
<evidence type="ECO:0000259" key="8">
    <source>
        <dbReference type="PROSITE" id="PS50822"/>
    </source>
</evidence>
<accession>A0ABD3D4J1</accession>
<dbReference type="FunFam" id="3.30.420.10:FF:000013">
    <property type="entry name" value="protein argonaute 10-like"/>
    <property type="match status" value="1"/>
</dbReference>
<dbReference type="GO" id="GO:0006417">
    <property type="term" value="P:regulation of translation"/>
    <property type="evidence" value="ECO:0007669"/>
    <property type="project" value="UniProtKB-KW"/>
</dbReference>
<sequence length="964" mass="107221">MPSPSGQKPPSSTGRRGHRPSRRGGGGGRGGGRGVNVPPSPSQLPTASPLQPTPAPPATRRSPSMEHKLARSPRRDHLQASSSTQSVAVAVNPMPGSSNSLRPPARPGFGLSGYPVVVKANHFLVSVADLDLYRYNVFISPEVSSKKVCRVIMKQLDNSFWESTMGNKIFAYDGRNSCYTAGKLPFNSKDIVVKLVDTDKISGARRECEFKVSINFASKHDLSNLQQLIEGGQLDALHDTVQCLDIILRERPSNDYEAIGQSFFLRNFSDQELGNGLEYWKGFSQSLRLTQMGLSLNIDTSARAFYEPIYVSDYVCKYLNKDLTRPLSDQDRLEVKRALKGIRVEINHQGHIQRHKIVGMSTESTELTMFSLDGSDATISVVQYFLQKYKIMLKYPCLPALQAGSSSKSIYFPMEVCKIVDGQFYSKKLNARQVISLLEATCQRPFDRENSITDMVKYNNYNAKEILNTFGINVGPQLTSIKAQLLPTPRLKYHGSGLLSNVLPSVGQWSMIDRKMVDGGKVDYWTCINFSQLNKEAVDKFCHQLIDVCVDKGMTFKLEPLVQIRNGRSDQIKESLYTLYAEGCANLAKENAKEKHLQLLIVILPDVTGSYGKIKRVCETELGIVSQCCQPKQASKYNLLYLENIALKINVKVGGRNNVLMQAFHGNFFFNPTIPTMIFGADVTHPSPGDDSSPSIAAVVASMDWPEVTKYRALVSAQPHRQEIIEDLFIKKQDPTRGLVSEGMILEHLNAFYKAHGAKPKRIIFYRDGVSAGQFSEVLLREMGAIRKACASFIEEDEKMPLVTFVVVQKRHHTRLFPVDNGDSESVDRSGNILPGTVIDTKICHPREFDFYLCSHAGIQGTSRPAHYHVLYDENGFTASSLQNLTYSLCYTYARCTRSVSIVPPAYYAHLAASRARHYMEDIEMSDSGSTSAGAAGGATRDRGAKVQPLPPIKENVKEVMFYC</sequence>
<dbReference type="InterPro" id="IPR036085">
    <property type="entry name" value="PAZ_dom_sf"/>
</dbReference>
<dbReference type="PANTHER" id="PTHR22891">
    <property type="entry name" value="EUKARYOTIC TRANSLATION INITIATION FACTOR 2C"/>
    <property type="match status" value="1"/>
</dbReference>
<dbReference type="Pfam" id="PF02170">
    <property type="entry name" value="PAZ"/>
    <property type="match status" value="1"/>
</dbReference>
<dbReference type="SUPFAM" id="SSF53098">
    <property type="entry name" value="Ribonuclease H-like"/>
    <property type="match status" value="1"/>
</dbReference>
<dbReference type="SMART" id="SM00949">
    <property type="entry name" value="PAZ"/>
    <property type="match status" value="1"/>
</dbReference>
<evidence type="ECO:0000256" key="2">
    <source>
        <dbReference type="ARBA" id="ARBA00022491"/>
    </source>
</evidence>
<keyword evidence="5" id="KW-0687">Ribonucleoprotein</keyword>
<keyword evidence="10" id="KW-1185">Reference proteome</keyword>
<keyword evidence="2" id="KW-0678">Repressor</keyword>
<dbReference type="InterPro" id="IPR032472">
    <property type="entry name" value="ArgoL2"/>
</dbReference>
<evidence type="ECO:0000313" key="10">
    <source>
        <dbReference type="Proteomes" id="UP001632038"/>
    </source>
</evidence>
<dbReference type="EMBL" id="JAVIJP010000026">
    <property type="protein sequence ID" value="KAL3636734.1"/>
    <property type="molecule type" value="Genomic_DNA"/>
</dbReference>
<dbReference type="CDD" id="cd02846">
    <property type="entry name" value="PAZ_argonaute_like"/>
    <property type="match status" value="1"/>
</dbReference>
<evidence type="ECO:0000256" key="1">
    <source>
        <dbReference type="ARBA" id="ARBA00008201"/>
    </source>
</evidence>
<dbReference type="GO" id="GO:0051607">
    <property type="term" value="P:defense response to virus"/>
    <property type="evidence" value="ECO:0007669"/>
    <property type="project" value="UniProtKB-ARBA"/>
</dbReference>
<dbReference type="InterPro" id="IPR032473">
    <property type="entry name" value="Argonaute_Mid_dom"/>
</dbReference>
<name>A0ABD3D4J1_9LAMI</name>
<dbReference type="PROSITE" id="PS50822">
    <property type="entry name" value="PIWI"/>
    <property type="match status" value="1"/>
</dbReference>
<evidence type="ECO:0000259" key="7">
    <source>
        <dbReference type="PROSITE" id="PS50821"/>
    </source>
</evidence>
<feature type="domain" description="PAZ" evidence="7">
    <location>
        <begin position="310"/>
        <end position="421"/>
    </location>
</feature>
<evidence type="ECO:0000256" key="6">
    <source>
        <dbReference type="SAM" id="MobiDB-lite"/>
    </source>
</evidence>
<dbReference type="GO" id="GO:1990904">
    <property type="term" value="C:ribonucleoprotein complex"/>
    <property type="evidence" value="ECO:0007669"/>
    <property type="project" value="UniProtKB-KW"/>
</dbReference>
<dbReference type="AlphaFoldDB" id="A0ABD3D4J1"/>
<feature type="domain" description="Piwi" evidence="8">
    <location>
        <begin position="599"/>
        <end position="921"/>
    </location>
</feature>
<feature type="region of interest" description="Disordered" evidence="6">
    <location>
        <begin position="927"/>
        <end position="950"/>
    </location>
</feature>
<dbReference type="InterPro" id="IPR036397">
    <property type="entry name" value="RNaseH_sf"/>
</dbReference>
<feature type="compositionally biased region" description="Basic and acidic residues" evidence="6">
    <location>
        <begin position="63"/>
        <end position="78"/>
    </location>
</feature>
<dbReference type="FunFam" id="3.40.50.2300:FF:000110">
    <property type="entry name" value="Argonaute 10"/>
    <property type="match status" value="1"/>
</dbReference>
<dbReference type="SMART" id="SM00950">
    <property type="entry name" value="Piwi"/>
    <property type="match status" value="1"/>
</dbReference>
<dbReference type="InterPro" id="IPR032474">
    <property type="entry name" value="Argonaute_N"/>
</dbReference>
<protein>
    <submittedName>
        <fullName evidence="9">Argonaute 5</fullName>
    </submittedName>
</protein>
<feature type="compositionally biased region" description="Gly residues" evidence="6">
    <location>
        <begin position="23"/>
        <end position="34"/>
    </location>
</feature>
<dbReference type="Pfam" id="PF02171">
    <property type="entry name" value="Piwi"/>
    <property type="match status" value="1"/>
</dbReference>
<feature type="compositionally biased region" description="Low complexity" evidence="6">
    <location>
        <begin position="79"/>
        <end position="91"/>
    </location>
</feature>
<dbReference type="Gene3D" id="2.170.260.10">
    <property type="entry name" value="paz domain"/>
    <property type="match status" value="1"/>
</dbReference>
<evidence type="ECO:0000256" key="4">
    <source>
        <dbReference type="ARBA" id="ARBA00023158"/>
    </source>
</evidence>
<dbReference type="Gene3D" id="3.30.420.10">
    <property type="entry name" value="Ribonuclease H-like superfamily/Ribonuclease H"/>
    <property type="match status" value="1"/>
</dbReference>
<keyword evidence="4" id="KW-0943">RNA-mediated gene silencing</keyword>
<comment type="caution">
    <text evidence="9">The sequence shown here is derived from an EMBL/GenBank/DDBJ whole genome shotgun (WGS) entry which is preliminary data.</text>
</comment>
<dbReference type="Pfam" id="PF16488">
    <property type="entry name" value="ArgoL2"/>
    <property type="match status" value="1"/>
</dbReference>
<dbReference type="CDD" id="cd04657">
    <property type="entry name" value="Piwi_ago-like"/>
    <property type="match status" value="1"/>
</dbReference>
<dbReference type="InterPro" id="IPR045246">
    <property type="entry name" value="Piwi_ago-like"/>
</dbReference>
<dbReference type="GO" id="GO:0031047">
    <property type="term" value="P:regulatory ncRNA-mediated gene silencing"/>
    <property type="evidence" value="ECO:0007669"/>
    <property type="project" value="UniProtKB-KW"/>
</dbReference>
<evidence type="ECO:0000313" key="9">
    <source>
        <dbReference type="EMBL" id="KAL3636734.1"/>
    </source>
</evidence>
<dbReference type="SUPFAM" id="SSF101690">
    <property type="entry name" value="PAZ domain"/>
    <property type="match status" value="1"/>
</dbReference>
<feature type="compositionally biased region" description="Polar residues" evidence="6">
    <location>
        <begin position="1"/>
        <end position="13"/>
    </location>
</feature>
<dbReference type="Pfam" id="PF16487">
    <property type="entry name" value="ArgoMid"/>
    <property type="match status" value="1"/>
</dbReference>
<dbReference type="Pfam" id="PF16486">
    <property type="entry name" value="ArgoN"/>
    <property type="match status" value="1"/>
</dbReference>
<evidence type="ECO:0000256" key="3">
    <source>
        <dbReference type="ARBA" id="ARBA00022845"/>
    </source>
</evidence>
<dbReference type="InterPro" id="IPR012337">
    <property type="entry name" value="RNaseH-like_sf"/>
</dbReference>
<proteinExistence type="inferred from homology"/>
<dbReference type="InterPro" id="IPR003100">
    <property type="entry name" value="PAZ_dom"/>
</dbReference>
<dbReference type="Pfam" id="PF08699">
    <property type="entry name" value="ArgoL1"/>
    <property type="match status" value="1"/>
</dbReference>
<dbReference type="PROSITE" id="PS50821">
    <property type="entry name" value="PAZ"/>
    <property type="match status" value="1"/>
</dbReference>
<dbReference type="Gene3D" id="3.40.50.2300">
    <property type="match status" value="1"/>
</dbReference>
<dbReference type="InterPro" id="IPR003165">
    <property type="entry name" value="Piwi"/>
</dbReference>
<feature type="region of interest" description="Disordered" evidence="6">
    <location>
        <begin position="1"/>
        <end position="103"/>
    </location>
</feature>
<dbReference type="SMART" id="SM01163">
    <property type="entry name" value="DUF1785"/>
    <property type="match status" value="1"/>
</dbReference>